<reference evidence="1" key="1">
    <citation type="submission" date="2022-03" db="EMBL/GenBank/DDBJ databases">
        <authorList>
            <person name="Martin H S."/>
        </authorList>
    </citation>
    <scope>NUCLEOTIDE SEQUENCE</scope>
</reference>
<proteinExistence type="predicted"/>
<protein>
    <submittedName>
        <fullName evidence="1">Uncharacterized protein</fullName>
    </submittedName>
</protein>
<keyword evidence="2" id="KW-1185">Reference proteome</keyword>
<name>A0ABN8J4D8_9NEOP</name>
<dbReference type="EMBL" id="OW152819">
    <property type="protein sequence ID" value="CAH2073728.1"/>
    <property type="molecule type" value="Genomic_DNA"/>
</dbReference>
<accession>A0ABN8J4D8</accession>
<dbReference type="Proteomes" id="UP000837857">
    <property type="component" value="Chromosome 7"/>
</dbReference>
<evidence type="ECO:0000313" key="2">
    <source>
        <dbReference type="Proteomes" id="UP000837857"/>
    </source>
</evidence>
<sequence>MRKLKAHEYVHWAAHKPDLDNSTLISIATQHNQTDGDTAAGATAFACANSLSALRSAACLRGKRGTTQPAEGPRRARTVLRGRPVSELTRRRRCENGVRADRTLVNTSACRLAHDSHRSAHGQTDAVAPENGRRRLRNSLSLSDDPFLNFAPAPWAWSALDGYFSRGPRRRRNRKTKGKVKKAYAKDWCGKVWAVAPAVA</sequence>
<evidence type="ECO:0000313" key="1">
    <source>
        <dbReference type="EMBL" id="CAH2073728.1"/>
    </source>
</evidence>
<feature type="non-terminal residue" evidence="1">
    <location>
        <position position="200"/>
    </location>
</feature>
<organism evidence="1 2">
    <name type="scientific">Iphiclides podalirius</name>
    <name type="common">scarce swallowtail</name>
    <dbReference type="NCBI Taxonomy" id="110791"/>
    <lineage>
        <taxon>Eukaryota</taxon>
        <taxon>Metazoa</taxon>
        <taxon>Ecdysozoa</taxon>
        <taxon>Arthropoda</taxon>
        <taxon>Hexapoda</taxon>
        <taxon>Insecta</taxon>
        <taxon>Pterygota</taxon>
        <taxon>Neoptera</taxon>
        <taxon>Endopterygota</taxon>
        <taxon>Lepidoptera</taxon>
        <taxon>Glossata</taxon>
        <taxon>Ditrysia</taxon>
        <taxon>Papilionoidea</taxon>
        <taxon>Papilionidae</taxon>
        <taxon>Papilioninae</taxon>
        <taxon>Iphiclides</taxon>
    </lineage>
</organism>
<gene>
    <name evidence="1" type="ORF">IPOD504_LOCUS15763</name>
</gene>